<protein>
    <submittedName>
        <fullName evidence="1">Uncharacterized protein</fullName>
    </submittedName>
</protein>
<comment type="caution">
    <text evidence="1">The sequence shown here is derived from an EMBL/GenBank/DDBJ whole genome shotgun (WGS) entry which is preliminary data.</text>
</comment>
<sequence length="68" mass="7556">MQTQLMLNLGIDEKVDVCSLIVHGDIERETPKAKREQPAPKFERVLMDGADCAFRRRCGAGARCSCCS</sequence>
<evidence type="ECO:0000313" key="1">
    <source>
        <dbReference type="EMBL" id="MEE6147915.1"/>
    </source>
</evidence>
<dbReference type="EMBL" id="JAZGJQ010000009">
    <property type="protein sequence ID" value="MEE6147915.1"/>
    <property type="molecule type" value="Genomic_DNA"/>
</dbReference>
<name>A0ABU7RBC8_9ACTN</name>
<dbReference type="Proteomes" id="UP001332931">
    <property type="component" value="Unassembled WGS sequence"/>
</dbReference>
<gene>
    <name evidence="1" type="ORF">VXJ25_07980</name>
</gene>
<evidence type="ECO:0000313" key="2">
    <source>
        <dbReference type="Proteomes" id="UP001332931"/>
    </source>
</evidence>
<keyword evidence="2" id="KW-1185">Reference proteome</keyword>
<dbReference type="RefSeq" id="WP_330958681.1">
    <property type="nucleotide sequence ID" value="NZ_JAZGJQ010000009.1"/>
</dbReference>
<organism evidence="1 2">
    <name type="scientific">Olsenella absiana</name>
    <dbReference type="NCBI Taxonomy" id="3115222"/>
    <lineage>
        <taxon>Bacteria</taxon>
        <taxon>Bacillati</taxon>
        <taxon>Actinomycetota</taxon>
        <taxon>Coriobacteriia</taxon>
        <taxon>Coriobacteriales</taxon>
        <taxon>Atopobiaceae</taxon>
        <taxon>Olsenella</taxon>
    </lineage>
</organism>
<accession>A0ABU7RBC8</accession>
<reference evidence="1 2" key="1">
    <citation type="submission" date="2024-01" db="EMBL/GenBank/DDBJ databases">
        <title>Description of Olsenella sp. nov., isolated from pig feces.</title>
        <authorList>
            <person name="Chang Y.-H."/>
        </authorList>
    </citation>
    <scope>NUCLEOTIDE SEQUENCE [LARGE SCALE GENOMIC DNA]</scope>
    <source>
        <strain evidence="1 2">YH-ols2223</strain>
    </source>
</reference>
<proteinExistence type="predicted"/>